<dbReference type="EMBL" id="JABWDY010015509">
    <property type="protein sequence ID" value="KAF5196796.1"/>
    <property type="molecule type" value="Genomic_DNA"/>
</dbReference>
<dbReference type="Proteomes" id="UP000554482">
    <property type="component" value="Unassembled WGS sequence"/>
</dbReference>
<comment type="caution">
    <text evidence="1">The sequence shown here is derived from an EMBL/GenBank/DDBJ whole genome shotgun (WGS) entry which is preliminary data.</text>
</comment>
<proteinExistence type="predicted"/>
<sequence>MGAPNYVNKLQELRCTNNIMEEFDDLLEVNRGEWRGGELIILKKKYRPPFVKALLFNYINNLQT</sequence>
<organism evidence="1 2">
    <name type="scientific">Thalictrum thalictroides</name>
    <name type="common">Rue-anemone</name>
    <name type="synonym">Anemone thalictroides</name>
    <dbReference type="NCBI Taxonomy" id="46969"/>
    <lineage>
        <taxon>Eukaryota</taxon>
        <taxon>Viridiplantae</taxon>
        <taxon>Streptophyta</taxon>
        <taxon>Embryophyta</taxon>
        <taxon>Tracheophyta</taxon>
        <taxon>Spermatophyta</taxon>
        <taxon>Magnoliopsida</taxon>
        <taxon>Ranunculales</taxon>
        <taxon>Ranunculaceae</taxon>
        <taxon>Thalictroideae</taxon>
        <taxon>Thalictrum</taxon>
    </lineage>
</organism>
<protein>
    <submittedName>
        <fullName evidence="1">Uncharacterized protein</fullName>
    </submittedName>
</protein>
<evidence type="ECO:0000313" key="1">
    <source>
        <dbReference type="EMBL" id="KAF5196796.1"/>
    </source>
</evidence>
<keyword evidence="2" id="KW-1185">Reference proteome</keyword>
<reference evidence="1 2" key="1">
    <citation type="submission" date="2020-06" db="EMBL/GenBank/DDBJ databases">
        <title>Transcriptomic and genomic resources for Thalictrum thalictroides and T. hernandezii: Facilitating candidate gene discovery in an emerging model plant lineage.</title>
        <authorList>
            <person name="Arias T."/>
            <person name="Riano-Pachon D.M."/>
            <person name="Di Stilio V.S."/>
        </authorList>
    </citation>
    <scope>NUCLEOTIDE SEQUENCE [LARGE SCALE GENOMIC DNA]</scope>
    <source>
        <strain evidence="2">cv. WT478/WT964</strain>
        <tissue evidence="1">Leaves</tissue>
    </source>
</reference>
<gene>
    <name evidence="1" type="ORF">FRX31_013614</name>
</gene>
<name>A0A7J6WH84_THATH</name>
<dbReference type="AlphaFoldDB" id="A0A7J6WH84"/>
<accession>A0A7J6WH84</accession>
<evidence type="ECO:0000313" key="2">
    <source>
        <dbReference type="Proteomes" id="UP000554482"/>
    </source>
</evidence>